<evidence type="ECO:0000313" key="3">
    <source>
        <dbReference type="Proteomes" id="UP000266305"/>
    </source>
</evidence>
<organism evidence="2 3">
    <name type="scientific">Cereibacter sphaeroides</name>
    <name type="common">Rhodobacter sphaeroides</name>
    <dbReference type="NCBI Taxonomy" id="1063"/>
    <lineage>
        <taxon>Bacteria</taxon>
        <taxon>Pseudomonadati</taxon>
        <taxon>Pseudomonadota</taxon>
        <taxon>Alphaproteobacteria</taxon>
        <taxon>Rhodobacterales</taxon>
        <taxon>Paracoccaceae</taxon>
        <taxon>Cereibacter</taxon>
    </lineage>
</organism>
<comment type="caution">
    <text evidence="2">The sequence shown here is derived from an EMBL/GenBank/DDBJ whole genome shotgun (WGS) entry which is preliminary data.</text>
</comment>
<accession>A0AAX1UHQ8</accession>
<gene>
    <name evidence="2" type="ORF">D1114_17530</name>
</gene>
<sequence length="70" mass="7526">MPRGRNVARRPAVPLAAEPPPPDDRSRGAGDHPFRQGSGMPRPGGPLPPDRRRPPRSARAPPPDSLARQP</sequence>
<proteinExistence type="predicted"/>
<name>A0AAX1UHQ8_CERSP</name>
<feature type="region of interest" description="Disordered" evidence="1">
    <location>
        <begin position="1"/>
        <end position="70"/>
    </location>
</feature>
<evidence type="ECO:0000313" key="2">
    <source>
        <dbReference type="EMBL" id="RHZ92423.1"/>
    </source>
</evidence>
<reference evidence="2 3" key="1">
    <citation type="submission" date="2018-08" db="EMBL/GenBank/DDBJ databases">
        <title>Draft genome sequence of Rhodobacter sphaeroides FY.</title>
        <authorList>
            <person name="Rayyan A."/>
            <person name="Meyer T.E."/>
            <person name="Kyndt J.A."/>
        </authorList>
    </citation>
    <scope>NUCLEOTIDE SEQUENCE [LARGE SCALE GENOMIC DNA]</scope>
    <source>
        <strain evidence="2 3">FY</strain>
    </source>
</reference>
<protein>
    <submittedName>
        <fullName evidence="2">Uncharacterized protein</fullName>
    </submittedName>
</protein>
<evidence type="ECO:0000256" key="1">
    <source>
        <dbReference type="SAM" id="MobiDB-lite"/>
    </source>
</evidence>
<dbReference type="EMBL" id="QWGP01000024">
    <property type="protein sequence ID" value="RHZ92423.1"/>
    <property type="molecule type" value="Genomic_DNA"/>
</dbReference>
<feature type="compositionally biased region" description="Basic and acidic residues" evidence="1">
    <location>
        <begin position="22"/>
        <end position="34"/>
    </location>
</feature>
<dbReference type="Proteomes" id="UP000266305">
    <property type="component" value="Unassembled WGS sequence"/>
</dbReference>
<dbReference type="AlphaFoldDB" id="A0AAX1UHQ8"/>